<dbReference type="PANTHER" id="PTHR31431:SF1">
    <property type="entry name" value="NUCLEOPORIN NUP188"/>
    <property type="match status" value="1"/>
</dbReference>
<dbReference type="EMBL" id="JAAGAX010000010">
    <property type="protein sequence ID" value="KAF2302000.1"/>
    <property type="molecule type" value="Genomic_DNA"/>
</dbReference>
<dbReference type="AlphaFoldDB" id="A0A6A6LKQ8"/>
<gene>
    <name evidence="1" type="ORF">GH714_031219</name>
</gene>
<dbReference type="InterPro" id="IPR044840">
    <property type="entry name" value="Nup188"/>
</dbReference>
<evidence type="ECO:0000313" key="2">
    <source>
        <dbReference type="Proteomes" id="UP000467840"/>
    </source>
</evidence>
<comment type="caution">
    <text evidence="1">The sequence shown here is derived from an EMBL/GenBank/DDBJ whole genome shotgun (WGS) entry which is preliminary data.</text>
</comment>
<dbReference type="GO" id="GO:0006405">
    <property type="term" value="P:RNA export from nucleus"/>
    <property type="evidence" value="ECO:0007669"/>
    <property type="project" value="TreeGrafter"/>
</dbReference>
<reference evidence="1 2" key="1">
    <citation type="journal article" date="2020" name="Mol. Plant">
        <title>The Chromosome-Based Rubber Tree Genome Provides New Insights into Spurge Genome Evolution and Rubber Biosynthesis.</title>
        <authorList>
            <person name="Liu J."/>
            <person name="Shi C."/>
            <person name="Shi C.C."/>
            <person name="Li W."/>
            <person name="Zhang Q.J."/>
            <person name="Zhang Y."/>
            <person name="Li K."/>
            <person name="Lu H.F."/>
            <person name="Shi C."/>
            <person name="Zhu S.T."/>
            <person name="Xiao Z.Y."/>
            <person name="Nan H."/>
            <person name="Yue Y."/>
            <person name="Zhu X.G."/>
            <person name="Wu Y."/>
            <person name="Hong X.N."/>
            <person name="Fan G.Y."/>
            <person name="Tong Y."/>
            <person name="Zhang D."/>
            <person name="Mao C.L."/>
            <person name="Liu Y.L."/>
            <person name="Hao S.J."/>
            <person name="Liu W.Q."/>
            <person name="Lv M.Q."/>
            <person name="Zhang H.B."/>
            <person name="Liu Y."/>
            <person name="Hu-Tang G.R."/>
            <person name="Wang J.P."/>
            <person name="Wang J.H."/>
            <person name="Sun Y.H."/>
            <person name="Ni S.B."/>
            <person name="Chen W.B."/>
            <person name="Zhang X.C."/>
            <person name="Jiao Y.N."/>
            <person name="Eichler E.E."/>
            <person name="Li G.H."/>
            <person name="Liu X."/>
            <person name="Gao L.Z."/>
        </authorList>
    </citation>
    <scope>NUCLEOTIDE SEQUENCE [LARGE SCALE GENOMIC DNA]</scope>
    <source>
        <strain evidence="2">cv. GT1</strain>
        <tissue evidence="1">Leaf</tissue>
    </source>
</reference>
<sequence length="229" mass="24890">MAMGGVASFVEGETVIGEDEGGQESPGAGVVLHQAKEHQWYNFLDKSVGISSLFEITSESWLDNILQIVETHHPLHVPGVEGLLIPSKTRGHVLKLIGGNTALVRWEAVTFSLMDIGNSFYFQEVGVNWQIERSLWVVEVICAVIKKLYPSSGGAAMMSMGVSILAMMLKCAPSHVAAVALKTNIFEMTLKTSMFDVGNDGLSSGSWFLSGKLAKMLLIDSELNDYESH</sequence>
<proteinExistence type="predicted"/>
<protein>
    <submittedName>
        <fullName evidence="1">Uncharacterized protein</fullName>
    </submittedName>
</protein>
<accession>A0A6A6LKQ8</accession>
<dbReference type="PANTHER" id="PTHR31431">
    <property type="entry name" value="NUCLEOPORIN NUP188 HOMOLOG"/>
    <property type="match status" value="1"/>
</dbReference>
<name>A0A6A6LKQ8_HEVBR</name>
<dbReference type="GO" id="GO:0006606">
    <property type="term" value="P:protein import into nucleus"/>
    <property type="evidence" value="ECO:0007669"/>
    <property type="project" value="TreeGrafter"/>
</dbReference>
<dbReference type="GO" id="GO:0017056">
    <property type="term" value="F:structural constituent of nuclear pore"/>
    <property type="evidence" value="ECO:0007669"/>
    <property type="project" value="InterPro"/>
</dbReference>
<dbReference type="Proteomes" id="UP000467840">
    <property type="component" value="Chromosome 4"/>
</dbReference>
<keyword evidence="2" id="KW-1185">Reference proteome</keyword>
<dbReference type="GO" id="GO:0044611">
    <property type="term" value="C:nuclear pore inner ring"/>
    <property type="evidence" value="ECO:0007669"/>
    <property type="project" value="TreeGrafter"/>
</dbReference>
<evidence type="ECO:0000313" key="1">
    <source>
        <dbReference type="EMBL" id="KAF2302000.1"/>
    </source>
</evidence>
<organism evidence="1 2">
    <name type="scientific">Hevea brasiliensis</name>
    <name type="common">Para rubber tree</name>
    <name type="synonym">Siphonia brasiliensis</name>
    <dbReference type="NCBI Taxonomy" id="3981"/>
    <lineage>
        <taxon>Eukaryota</taxon>
        <taxon>Viridiplantae</taxon>
        <taxon>Streptophyta</taxon>
        <taxon>Embryophyta</taxon>
        <taxon>Tracheophyta</taxon>
        <taxon>Spermatophyta</taxon>
        <taxon>Magnoliopsida</taxon>
        <taxon>eudicotyledons</taxon>
        <taxon>Gunneridae</taxon>
        <taxon>Pentapetalae</taxon>
        <taxon>rosids</taxon>
        <taxon>fabids</taxon>
        <taxon>Malpighiales</taxon>
        <taxon>Euphorbiaceae</taxon>
        <taxon>Crotonoideae</taxon>
        <taxon>Micrandreae</taxon>
        <taxon>Hevea</taxon>
    </lineage>
</organism>